<sequence>MPSLKFKEISIAKTHTNEEARQTPANSGHYHHLCWQTLAPRCIGLARLVLRPGSSSLDCTRCSEIDSDSRYLSNSIGVYEFISLRRANDLRVFMFFELKSVTRGFSKALLIGGGDFGCVYRGVVRVLGLDVEIDDEDDDGDALP</sequence>
<keyword evidence="2" id="KW-1185">Reference proteome</keyword>
<evidence type="ECO:0000313" key="1">
    <source>
        <dbReference type="EMBL" id="KAF4361170.1"/>
    </source>
</evidence>
<dbReference type="Gene3D" id="3.30.200.20">
    <property type="entry name" value="Phosphorylase Kinase, domain 1"/>
    <property type="match status" value="1"/>
</dbReference>
<comment type="caution">
    <text evidence="1">The sequence shown here is derived from an EMBL/GenBank/DDBJ whole genome shotgun (WGS) entry which is preliminary data.</text>
</comment>
<name>A0A7J6EU22_CANSA</name>
<reference evidence="1 2" key="1">
    <citation type="journal article" date="2020" name="bioRxiv">
        <title>Sequence and annotation of 42 cannabis genomes reveals extensive copy number variation in cannabinoid synthesis and pathogen resistance genes.</title>
        <authorList>
            <person name="Mckernan K.J."/>
            <person name="Helbert Y."/>
            <person name="Kane L.T."/>
            <person name="Ebling H."/>
            <person name="Zhang L."/>
            <person name="Liu B."/>
            <person name="Eaton Z."/>
            <person name="Mclaughlin S."/>
            <person name="Kingan S."/>
            <person name="Baybayan P."/>
            <person name="Concepcion G."/>
            <person name="Jordan M."/>
            <person name="Riva A."/>
            <person name="Barbazuk W."/>
            <person name="Harkins T."/>
        </authorList>
    </citation>
    <scope>NUCLEOTIDE SEQUENCE [LARGE SCALE GENOMIC DNA]</scope>
    <source>
        <strain evidence="2">cv. Jamaican Lion 4</strain>
        <tissue evidence="1">Leaf</tissue>
    </source>
</reference>
<dbReference type="AlphaFoldDB" id="A0A7J6EU22"/>
<gene>
    <name evidence="1" type="ORF">G4B88_027710</name>
</gene>
<accession>A0A7J6EU22</accession>
<protein>
    <submittedName>
        <fullName evidence="1">Uncharacterized protein</fullName>
    </submittedName>
</protein>
<dbReference type="Proteomes" id="UP000583929">
    <property type="component" value="Unassembled WGS sequence"/>
</dbReference>
<dbReference type="EMBL" id="JAATIQ010000334">
    <property type="protein sequence ID" value="KAF4361170.1"/>
    <property type="molecule type" value="Genomic_DNA"/>
</dbReference>
<organism evidence="1 2">
    <name type="scientific">Cannabis sativa</name>
    <name type="common">Hemp</name>
    <name type="synonym">Marijuana</name>
    <dbReference type="NCBI Taxonomy" id="3483"/>
    <lineage>
        <taxon>Eukaryota</taxon>
        <taxon>Viridiplantae</taxon>
        <taxon>Streptophyta</taxon>
        <taxon>Embryophyta</taxon>
        <taxon>Tracheophyta</taxon>
        <taxon>Spermatophyta</taxon>
        <taxon>Magnoliopsida</taxon>
        <taxon>eudicotyledons</taxon>
        <taxon>Gunneridae</taxon>
        <taxon>Pentapetalae</taxon>
        <taxon>rosids</taxon>
        <taxon>fabids</taxon>
        <taxon>Rosales</taxon>
        <taxon>Cannabaceae</taxon>
        <taxon>Cannabis</taxon>
    </lineage>
</organism>
<evidence type="ECO:0000313" key="2">
    <source>
        <dbReference type="Proteomes" id="UP000583929"/>
    </source>
</evidence>
<proteinExistence type="predicted"/>